<dbReference type="OrthoDB" id="9181807at2"/>
<proteinExistence type="predicted"/>
<dbReference type="Pfam" id="PF14213">
    <property type="entry name" value="DUF4325"/>
    <property type="match status" value="1"/>
</dbReference>
<dbReference type="AlphaFoldDB" id="A0A0G3WHZ7"/>
<reference evidence="2 3" key="1">
    <citation type="submission" date="2014-09" db="EMBL/GenBank/DDBJ databases">
        <title>Complete genome sequence of Endomicrobium proavitum.</title>
        <authorList>
            <person name="Zheng H."/>
        </authorList>
    </citation>
    <scope>NUCLEOTIDE SEQUENCE [LARGE SCALE GENOMIC DNA]</scope>
    <source>
        <strain evidence="2 3">Rsa215</strain>
    </source>
</reference>
<protein>
    <recommendedName>
        <fullName evidence="1">DUF4325 domain-containing protein</fullName>
    </recommendedName>
</protein>
<dbReference type="STRING" id="1408281.Epro_0932"/>
<dbReference type="RefSeq" id="WP_052570864.1">
    <property type="nucleotide sequence ID" value="NZ_CP009498.1"/>
</dbReference>
<keyword evidence="3" id="KW-1185">Reference proteome</keyword>
<organism evidence="2 3">
    <name type="scientific">Endomicrobium proavitum</name>
    <dbReference type="NCBI Taxonomy" id="1408281"/>
    <lineage>
        <taxon>Bacteria</taxon>
        <taxon>Pseudomonadati</taxon>
        <taxon>Elusimicrobiota</taxon>
        <taxon>Endomicrobiia</taxon>
        <taxon>Endomicrobiales</taxon>
        <taxon>Endomicrobiaceae</taxon>
        <taxon>Endomicrobium</taxon>
    </lineage>
</organism>
<accession>A0A0G3WHZ7</accession>
<feature type="domain" description="DUF4325" evidence="1">
    <location>
        <begin position="5"/>
        <end position="51"/>
    </location>
</feature>
<dbReference type="KEGG" id="epo:Epro_0932"/>
<evidence type="ECO:0000313" key="2">
    <source>
        <dbReference type="EMBL" id="AKL98311.1"/>
    </source>
</evidence>
<dbReference type="InterPro" id="IPR025474">
    <property type="entry name" value="DUF4325"/>
</dbReference>
<name>A0A0G3WHZ7_9BACT</name>
<dbReference type="EMBL" id="CP009498">
    <property type="protein sequence ID" value="AKL98311.1"/>
    <property type="molecule type" value="Genomic_DNA"/>
</dbReference>
<evidence type="ECO:0000259" key="1">
    <source>
        <dbReference type="Pfam" id="PF14213"/>
    </source>
</evidence>
<dbReference type="Proteomes" id="UP000035337">
    <property type="component" value="Chromosome"/>
</dbReference>
<sequence>MLKVQAVTFDFDGVSGVTQSFIHALLSDPIRKFYNTVFENLYYKNTNEDVKKIISIVYRYMQESLDVSNGRSR</sequence>
<evidence type="ECO:0000313" key="3">
    <source>
        <dbReference type="Proteomes" id="UP000035337"/>
    </source>
</evidence>
<gene>
    <name evidence="2" type="ORF">Epro_0932</name>
</gene>